<organism evidence="2 3">
    <name type="scientific">Streptomyces evansiae</name>
    <dbReference type="NCBI Taxonomy" id="3075535"/>
    <lineage>
        <taxon>Bacteria</taxon>
        <taxon>Bacillati</taxon>
        <taxon>Actinomycetota</taxon>
        <taxon>Actinomycetes</taxon>
        <taxon>Kitasatosporales</taxon>
        <taxon>Streptomycetaceae</taxon>
        <taxon>Streptomyces</taxon>
    </lineage>
</organism>
<dbReference type="AlphaFoldDB" id="A0ABD5E1G2"/>
<dbReference type="EMBL" id="JAVRER010000008">
    <property type="protein sequence ID" value="MDT0415248.1"/>
    <property type="molecule type" value="Genomic_DNA"/>
</dbReference>
<evidence type="ECO:0000313" key="2">
    <source>
        <dbReference type="EMBL" id="MDT0415248.1"/>
    </source>
</evidence>
<feature type="region of interest" description="Disordered" evidence="1">
    <location>
        <begin position="292"/>
        <end position="318"/>
    </location>
</feature>
<reference evidence="3" key="1">
    <citation type="submission" date="2023-07" db="EMBL/GenBank/DDBJ databases">
        <title>30 novel species of actinomycetes from the DSMZ collection.</title>
        <authorList>
            <person name="Nouioui I."/>
        </authorList>
    </citation>
    <scope>NUCLEOTIDE SEQUENCE [LARGE SCALE GENOMIC DNA]</scope>
    <source>
        <strain evidence="3">DSM 41982</strain>
    </source>
</reference>
<sequence>MSFTTPPRPVDPVALFPGLAPLARTATRLHPRPGSPTVHDSSVGGPLLWPADEPWPHCEGPHDASLAEDTPRSAEDIRALRRVRAASAERRLRDRRAPVRTPEEDEVWRRHGGGRPWFEGPVPMLPVAQLYARDVPLPARPAGTDLLQVLWCPCGHGVSEPRTALFWRSAATVTEVLEAPPEPPAIEKDGYLPRPCLLTPEQVTEYPSTMELDEELQDQLADESRWEATGAEWDDGEAEDPQDFYFRNLATAPGWKTGGWTFWSLTDPEPRDCPTCGTEEIPLLTIASSEWDDGSVSWRPTEDPADPAQHLPGDPSEPTLVDIRGGYTLQLHVCPASPDHPHLQIME</sequence>
<evidence type="ECO:0000256" key="1">
    <source>
        <dbReference type="SAM" id="MobiDB-lite"/>
    </source>
</evidence>
<comment type="caution">
    <text evidence="2">The sequence shown here is derived from an EMBL/GenBank/DDBJ whole genome shotgun (WGS) entry which is preliminary data.</text>
</comment>
<evidence type="ECO:0008006" key="4">
    <source>
        <dbReference type="Google" id="ProtNLM"/>
    </source>
</evidence>
<gene>
    <name evidence="2" type="ORF">RM574_07045</name>
</gene>
<dbReference type="Gene3D" id="2.30.320.10">
    <property type="entry name" value="YwqG-like"/>
    <property type="match status" value="1"/>
</dbReference>
<dbReference type="Proteomes" id="UP001183607">
    <property type="component" value="Unassembled WGS sequence"/>
</dbReference>
<dbReference type="RefSeq" id="WP_311676784.1">
    <property type="nucleotide sequence ID" value="NZ_JAVRER010000008.1"/>
</dbReference>
<accession>A0ABD5E1G2</accession>
<feature type="region of interest" description="Disordered" evidence="1">
    <location>
        <begin position="26"/>
        <end position="73"/>
    </location>
</feature>
<name>A0ABD5E1G2_9ACTN</name>
<evidence type="ECO:0000313" key="3">
    <source>
        <dbReference type="Proteomes" id="UP001183607"/>
    </source>
</evidence>
<protein>
    <recommendedName>
        <fullName evidence="4">DUF1963 domain-containing protein</fullName>
    </recommendedName>
</protein>
<proteinExistence type="predicted"/>